<protein>
    <recommendedName>
        <fullName evidence="8 9">Chromosomal replication initiator protein DnaA</fullName>
    </recommendedName>
</protein>
<feature type="region of interest" description="Domain I, interacts with DnaA modulators" evidence="8">
    <location>
        <begin position="1"/>
        <end position="175"/>
    </location>
</feature>
<comment type="subunit">
    <text evidence="8">Oligomerizes as a right-handed, spiral filament on DNA at oriC.</text>
</comment>
<evidence type="ECO:0000259" key="12">
    <source>
        <dbReference type="SMART" id="SM00382"/>
    </source>
</evidence>
<dbReference type="PROSITE" id="PS01008">
    <property type="entry name" value="DNAA"/>
    <property type="match status" value="1"/>
</dbReference>
<organism evidence="14 15">
    <name type="scientific">Paratractidigestivibacter faecalis</name>
    <dbReference type="NCBI Taxonomy" id="2292441"/>
    <lineage>
        <taxon>Bacteria</taxon>
        <taxon>Bacillati</taxon>
        <taxon>Actinomycetota</taxon>
        <taxon>Coriobacteriia</taxon>
        <taxon>Coriobacteriales</taxon>
        <taxon>Atopobiaceae</taxon>
        <taxon>Paratractidigestivibacter</taxon>
    </lineage>
</organism>
<dbReference type="InterPro" id="IPR020591">
    <property type="entry name" value="Chromosome_initiator_DnaA-like"/>
</dbReference>
<dbReference type="HAMAP" id="MF_00377">
    <property type="entry name" value="DnaA_bact"/>
    <property type="match status" value="1"/>
</dbReference>
<evidence type="ECO:0000256" key="5">
    <source>
        <dbReference type="ARBA" id="ARBA00022840"/>
    </source>
</evidence>
<comment type="caution">
    <text evidence="14">The sequence shown here is derived from an EMBL/GenBank/DDBJ whole genome shotgun (WGS) entry which is preliminary data.</text>
</comment>
<feature type="compositionally biased region" description="Low complexity" evidence="11">
    <location>
        <begin position="114"/>
        <end position="124"/>
    </location>
</feature>
<dbReference type="Pfam" id="PF08299">
    <property type="entry name" value="Bac_DnaA_C"/>
    <property type="match status" value="1"/>
</dbReference>
<evidence type="ECO:0000313" key="14">
    <source>
        <dbReference type="EMBL" id="MEQ2637396.1"/>
    </source>
</evidence>
<comment type="domain">
    <text evidence="8">Domain I is involved in oligomerization and binding regulators, domain II is flexibile and of varying length in different bacteria, domain III forms the AAA+ region, while domain IV binds dsDNA.</text>
</comment>
<dbReference type="SMART" id="SM00760">
    <property type="entry name" value="Bac_DnaA_C"/>
    <property type="match status" value="1"/>
</dbReference>
<dbReference type="SMART" id="SM00382">
    <property type="entry name" value="AAA"/>
    <property type="match status" value="1"/>
</dbReference>
<evidence type="ECO:0000256" key="11">
    <source>
        <dbReference type="SAM" id="MobiDB-lite"/>
    </source>
</evidence>
<feature type="binding site" evidence="8">
    <location>
        <position position="259"/>
    </location>
    <ligand>
        <name>ATP</name>
        <dbReference type="ChEBI" id="CHEBI:30616"/>
    </ligand>
</feature>
<evidence type="ECO:0000256" key="3">
    <source>
        <dbReference type="ARBA" id="ARBA00022705"/>
    </source>
</evidence>
<evidence type="ECO:0000256" key="4">
    <source>
        <dbReference type="ARBA" id="ARBA00022741"/>
    </source>
</evidence>
<dbReference type="InterPro" id="IPR018312">
    <property type="entry name" value="Chromosome_initiator_DnaA_CS"/>
</dbReference>
<dbReference type="SUPFAM" id="SSF48295">
    <property type="entry name" value="TrpR-like"/>
    <property type="match status" value="1"/>
</dbReference>
<feature type="binding site" evidence="8">
    <location>
        <position position="261"/>
    </location>
    <ligand>
        <name>ATP</name>
        <dbReference type="ChEBI" id="CHEBI:30616"/>
    </ligand>
</feature>
<evidence type="ECO:0000256" key="2">
    <source>
        <dbReference type="ARBA" id="ARBA00022490"/>
    </source>
</evidence>
<feature type="domain" description="AAA+ ATPase" evidence="12">
    <location>
        <begin position="246"/>
        <end position="388"/>
    </location>
</feature>
<feature type="domain" description="Chromosomal replication initiator DnaA C-terminal" evidence="13">
    <location>
        <begin position="478"/>
        <end position="547"/>
    </location>
</feature>
<evidence type="ECO:0000256" key="6">
    <source>
        <dbReference type="ARBA" id="ARBA00023121"/>
    </source>
</evidence>
<reference evidence="14 15" key="1">
    <citation type="submission" date="2024-04" db="EMBL/GenBank/DDBJ databases">
        <title>Human intestinal bacterial collection.</title>
        <authorList>
            <person name="Pauvert C."/>
            <person name="Hitch T.C.A."/>
            <person name="Clavel T."/>
        </authorList>
    </citation>
    <scope>NUCLEOTIDE SEQUENCE [LARGE SCALE GENOMIC DNA]</scope>
    <source>
        <strain evidence="14 15">CLA-AA-H197</strain>
    </source>
</reference>
<evidence type="ECO:0000256" key="7">
    <source>
        <dbReference type="ARBA" id="ARBA00023125"/>
    </source>
</evidence>
<evidence type="ECO:0000256" key="10">
    <source>
        <dbReference type="RuleBase" id="RU004227"/>
    </source>
</evidence>
<accession>A0ABV1IHB4</accession>
<keyword evidence="4 8" id="KW-0547">Nucleotide-binding</keyword>
<feature type="compositionally biased region" description="Basic and acidic residues" evidence="11">
    <location>
        <begin position="191"/>
        <end position="205"/>
    </location>
</feature>
<dbReference type="Proteomes" id="UP001478817">
    <property type="component" value="Unassembled WGS sequence"/>
</dbReference>
<gene>
    <name evidence="8" type="primary">dnaA</name>
    <name evidence="14" type="ORF">AAAT05_03445</name>
</gene>
<feature type="region of interest" description="Disordered" evidence="11">
    <location>
        <begin position="171"/>
        <end position="210"/>
    </location>
</feature>
<proteinExistence type="inferred from homology"/>
<dbReference type="Gene3D" id="1.10.1750.10">
    <property type="match status" value="1"/>
</dbReference>
<dbReference type="CDD" id="cd00009">
    <property type="entry name" value="AAA"/>
    <property type="match status" value="1"/>
</dbReference>
<dbReference type="InterPro" id="IPR013159">
    <property type="entry name" value="DnaA_C"/>
</dbReference>
<evidence type="ECO:0000256" key="9">
    <source>
        <dbReference type="RuleBase" id="RU000577"/>
    </source>
</evidence>
<evidence type="ECO:0000259" key="13">
    <source>
        <dbReference type="SMART" id="SM00760"/>
    </source>
</evidence>
<feature type="compositionally biased region" description="Basic and acidic residues" evidence="11">
    <location>
        <begin position="131"/>
        <end position="145"/>
    </location>
</feature>
<keyword evidence="2 8" id="KW-0963">Cytoplasm</keyword>
<dbReference type="Gene3D" id="3.40.50.300">
    <property type="entry name" value="P-loop containing nucleotide triphosphate hydrolases"/>
    <property type="match status" value="1"/>
</dbReference>
<feature type="binding site" evidence="8">
    <location>
        <position position="257"/>
    </location>
    <ligand>
        <name>ATP</name>
        <dbReference type="ChEBI" id="CHEBI:30616"/>
    </ligand>
</feature>
<keyword evidence="6 8" id="KW-0446">Lipid-binding</keyword>
<feature type="compositionally biased region" description="Low complexity" evidence="11">
    <location>
        <begin position="171"/>
        <end position="182"/>
    </location>
</feature>
<keyword evidence="3 8" id="KW-0235">DNA replication</keyword>
<evidence type="ECO:0000256" key="1">
    <source>
        <dbReference type="ARBA" id="ARBA00006583"/>
    </source>
</evidence>
<dbReference type="InterPro" id="IPR010921">
    <property type="entry name" value="Trp_repressor/repl_initiator"/>
</dbReference>
<dbReference type="InterPro" id="IPR013317">
    <property type="entry name" value="DnaA_dom"/>
</dbReference>
<dbReference type="Pfam" id="PF00308">
    <property type="entry name" value="Bac_DnaA"/>
    <property type="match status" value="1"/>
</dbReference>
<dbReference type="EMBL" id="JBBNGS010000004">
    <property type="protein sequence ID" value="MEQ2637396.1"/>
    <property type="molecule type" value="Genomic_DNA"/>
</dbReference>
<dbReference type="CDD" id="cd06571">
    <property type="entry name" value="Bac_DnaA_C"/>
    <property type="match status" value="1"/>
</dbReference>
<feature type="binding site" evidence="8">
    <location>
        <position position="260"/>
    </location>
    <ligand>
        <name>ATP</name>
        <dbReference type="ChEBI" id="CHEBI:30616"/>
    </ligand>
</feature>
<comment type="caution">
    <text evidence="8">Lacks conserved residue(s) required for the propagation of feature annotation.</text>
</comment>
<keyword evidence="7 8" id="KW-0238">DNA-binding</keyword>
<keyword evidence="15" id="KW-1185">Reference proteome</keyword>
<dbReference type="InterPro" id="IPR003593">
    <property type="entry name" value="AAA+_ATPase"/>
</dbReference>
<dbReference type="InterPro" id="IPR001957">
    <property type="entry name" value="Chromosome_initiator_DnaA"/>
</dbReference>
<dbReference type="PRINTS" id="PR00051">
    <property type="entry name" value="DNAA"/>
</dbReference>
<comment type="similarity">
    <text evidence="1 8 10">Belongs to the DnaA family.</text>
</comment>
<evidence type="ECO:0000313" key="15">
    <source>
        <dbReference type="Proteomes" id="UP001478817"/>
    </source>
</evidence>
<comment type="subcellular location">
    <subcellularLocation>
        <location evidence="8">Cytoplasm</location>
    </subcellularLocation>
</comment>
<dbReference type="SUPFAM" id="SSF52540">
    <property type="entry name" value="P-loop containing nucleoside triphosphate hydrolases"/>
    <property type="match status" value="1"/>
</dbReference>
<keyword evidence="5 8" id="KW-0067">ATP-binding</keyword>
<evidence type="ECO:0000256" key="8">
    <source>
        <dbReference type="HAMAP-Rule" id="MF_00377"/>
    </source>
</evidence>
<feature type="region of interest" description="Disordered" evidence="11">
    <location>
        <begin position="106"/>
        <end position="148"/>
    </location>
</feature>
<dbReference type="InterPro" id="IPR027417">
    <property type="entry name" value="P-loop_NTPase"/>
</dbReference>
<dbReference type="PANTHER" id="PTHR30050:SF2">
    <property type="entry name" value="CHROMOSOMAL REPLICATION INITIATOR PROTEIN DNAA"/>
    <property type="match status" value="1"/>
</dbReference>
<feature type="region of interest" description="Domain IV, binds dsDNA" evidence="8">
    <location>
        <begin position="448"/>
        <end position="572"/>
    </location>
</feature>
<name>A0ABV1IHB4_9ACTN</name>
<sequence length="572" mass="62417">MELSLESDAEALWQDSLDLLTGEGAPAALLAMLQKCTPVQLEDGVLHVETPMRMVAKSVAKNAAVIEACLEQAAFEPVRLDVQFRQGAAAAAAPVTAAATSAQPVAAPAPAPAPAAAVPEPAAAMSFSPARKPEPAPEPQAERPRGHVLMGAAGSVMTPEELRRWDAAVSGTPAATASPAEADAWDEESEAQAHERLARERREKNPLANEEVTADSKLTFDRFVMGDENEFAYNAALQVANGNKDSYNPLFIYGKSGLGKTHLLRAIQNYIVTNDPSRICVYRDASQFINEYVGAMREAGSAADALRRNYEDIDVLIIDDVQGLAGKAGTITFFFNIFNTLKSNGKQVVIAADRTPAELGMGKDGFDERVTSRIGGGFTVSVQVPSYELKLRLIGTFCDRMREDSAREHVGEPLPEIPEHLQGLMAERAGTNIRTIEGFCQKCLITAAMCRKQGRELTEDDVRTIAKESWPENARGVTIENVQKYVEKVYDVSHEDLVGPKRVKEIMMTRHVAIWLCRELCNRTLADIGKKFGGRSHATIKHSIHTVEELAKDDKVFFDQLQRMKEGITSEA</sequence>
<dbReference type="PANTHER" id="PTHR30050">
    <property type="entry name" value="CHROMOSOMAL REPLICATION INITIATOR PROTEIN DNAA"/>
    <property type="match status" value="1"/>
</dbReference>
<dbReference type="RefSeq" id="WP_349181880.1">
    <property type="nucleotide sequence ID" value="NZ_JBBNGS010000004.1"/>
</dbReference>
<comment type="function">
    <text evidence="8 9">Plays an essential role in the initiation and regulation of chromosomal replication. ATP-DnaA binds to the origin of replication (oriC) to initiate formation of the DNA replication initiation complex once per cell cycle. Binds the DnaA box (a 9 base pair repeat at the origin) and separates the double-stranded (ds)DNA. Forms a right-handed helical filament on oriC DNA; dsDNA binds to the exterior of the filament while single-stranded (ss)DNA is stabiized in the filament's interior. The ATP-DnaA-oriC complex binds and stabilizes one strand of the AT-rich DNA unwinding element (DUE), permitting loading of DNA polymerase. After initiation quickly degrades to an ADP-DnaA complex that is not apt for DNA replication. Binds acidic phospholipids.</text>
</comment>